<feature type="compositionally biased region" description="Basic and acidic residues" evidence="1">
    <location>
        <begin position="589"/>
        <end position="628"/>
    </location>
</feature>
<gene>
    <name evidence="2" type="ORF">Pfra01_001730100</name>
</gene>
<keyword evidence="3" id="KW-1185">Reference proteome</keyword>
<feature type="compositionally biased region" description="Basic and acidic residues" evidence="1">
    <location>
        <begin position="1"/>
        <end position="10"/>
    </location>
</feature>
<evidence type="ECO:0000313" key="3">
    <source>
        <dbReference type="Proteomes" id="UP001165121"/>
    </source>
</evidence>
<proteinExistence type="predicted"/>
<feature type="compositionally biased region" description="Low complexity" evidence="1">
    <location>
        <begin position="428"/>
        <end position="437"/>
    </location>
</feature>
<dbReference type="AlphaFoldDB" id="A0A9W6XW22"/>
<organism evidence="2 3">
    <name type="scientific">Phytophthora fragariaefolia</name>
    <dbReference type="NCBI Taxonomy" id="1490495"/>
    <lineage>
        <taxon>Eukaryota</taxon>
        <taxon>Sar</taxon>
        <taxon>Stramenopiles</taxon>
        <taxon>Oomycota</taxon>
        <taxon>Peronosporomycetes</taxon>
        <taxon>Peronosporales</taxon>
        <taxon>Peronosporaceae</taxon>
        <taxon>Phytophthora</taxon>
    </lineage>
</organism>
<name>A0A9W6XW22_9STRA</name>
<evidence type="ECO:0000256" key="1">
    <source>
        <dbReference type="SAM" id="MobiDB-lite"/>
    </source>
</evidence>
<feature type="region of interest" description="Disordered" evidence="1">
    <location>
        <begin position="1"/>
        <end position="133"/>
    </location>
</feature>
<feature type="region of interest" description="Disordered" evidence="1">
    <location>
        <begin position="393"/>
        <end position="437"/>
    </location>
</feature>
<feature type="region of interest" description="Disordered" evidence="1">
    <location>
        <begin position="586"/>
        <end position="642"/>
    </location>
</feature>
<dbReference type="EMBL" id="BSXT01002014">
    <property type="protein sequence ID" value="GMF46703.1"/>
    <property type="molecule type" value="Genomic_DNA"/>
</dbReference>
<dbReference type="OrthoDB" id="128942at2759"/>
<sequence>MTAGKKEGMRKGGRGKKRGAPVRQSRRSQGLPPEEQKNLDDVVREARKASAAKRKATKGEKEMSSAEARPAPEPAALDAHQVPKGDNSGGRLTQPKAVEGESVQDEPAQASERGSNVEVSLDVDRVPDSQLPGQDVGLLDEALELAEEKPLSTVQEDAVLEDLNVSSHRRPKAEVLTETAQVIESGLTSSSPDLDVRPGSHDVVAWDPRWSEQAAKAYVAREVSRWEQVRSERVSPPSVEYVWSEHHPDSLPWLSAILEVSKFLDDRATLNDPVQSWITELNLGRRDLALARDLTAVQIPVELCTAREYVAILQTLHVEAGFQFDNLIPEWFMTTASIVMVNSVRESVRHMLRLLAVELIEWWSERSSRSYQVWTEDLLTSLPLVLPSSRSSRMKSVEDARTSSSQDADTLPSQVGTTDGSSLAATTSGSYASRNSSSGSSLAALGHSAASHMQYAGYGPMVMFAQASGSVVGGGEMGFYVTRETIPERRLRPRSTKTTSSCRGLCRRLVLRRPELALPGRTGNIVIPAEVRRRATRTDSGSMGFRSERTSVSRRFGRSRVSAMSGTAELTVSTLHKLHETLSTLESKNSTDKLTKQEAESKRKLDETERQIHEAERRAQEAERRFREASAQATVAQEVPVQ</sequence>
<feature type="compositionally biased region" description="Polar residues" evidence="1">
    <location>
        <begin position="402"/>
        <end position="427"/>
    </location>
</feature>
<accession>A0A9W6XW22</accession>
<feature type="compositionally biased region" description="Basic residues" evidence="1">
    <location>
        <begin position="11"/>
        <end position="26"/>
    </location>
</feature>
<comment type="caution">
    <text evidence="2">The sequence shown here is derived from an EMBL/GenBank/DDBJ whole genome shotgun (WGS) entry which is preliminary data.</text>
</comment>
<feature type="compositionally biased region" description="Basic and acidic residues" evidence="1">
    <location>
        <begin position="34"/>
        <end position="48"/>
    </location>
</feature>
<reference evidence="2" key="1">
    <citation type="submission" date="2023-04" db="EMBL/GenBank/DDBJ databases">
        <title>Phytophthora fragariaefolia NBRC 109709.</title>
        <authorList>
            <person name="Ichikawa N."/>
            <person name="Sato H."/>
            <person name="Tonouchi N."/>
        </authorList>
    </citation>
    <scope>NUCLEOTIDE SEQUENCE</scope>
    <source>
        <strain evidence="2">NBRC 109709</strain>
    </source>
</reference>
<dbReference type="Proteomes" id="UP001165121">
    <property type="component" value="Unassembled WGS sequence"/>
</dbReference>
<protein>
    <submittedName>
        <fullName evidence="2">Unnamed protein product</fullName>
    </submittedName>
</protein>
<evidence type="ECO:0000313" key="2">
    <source>
        <dbReference type="EMBL" id="GMF46703.1"/>
    </source>
</evidence>